<reference evidence="4" key="1">
    <citation type="journal article" date="2019" name="Int. J. Syst. Evol. Microbiol.">
        <title>The Global Catalogue of Microorganisms (GCM) 10K type strain sequencing project: providing services to taxonomists for standard genome sequencing and annotation.</title>
        <authorList>
            <consortium name="The Broad Institute Genomics Platform"/>
            <consortium name="The Broad Institute Genome Sequencing Center for Infectious Disease"/>
            <person name="Wu L."/>
            <person name="Ma J."/>
        </authorList>
    </citation>
    <scope>NUCLEOTIDE SEQUENCE [LARGE SCALE GENOMIC DNA]</scope>
    <source>
        <strain evidence="4">CGMCC 1.14966</strain>
    </source>
</reference>
<feature type="transmembrane region" description="Helical" evidence="2">
    <location>
        <begin position="71"/>
        <end position="92"/>
    </location>
</feature>
<sequence>MQREPLNAGRAGIEAAIKAGTAASVQQLLGVMQQLVASVQESARQSTASAADYRTATAAAPRSIPVDFKQGWRWVAGLVLVPLMALLLGQAVTGQFSKVDKEDYEQLQAQQQQLQAKHAALQVQNKEFDKEGVYYLNQIKKYKAKNRKTTDFPACKVAK</sequence>
<comment type="caution">
    <text evidence="3">The sequence shown here is derived from an EMBL/GenBank/DDBJ whole genome shotgun (WGS) entry which is preliminary data.</text>
</comment>
<dbReference type="EMBL" id="BMGY01000035">
    <property type="protein sequence ID" value="GGH88867.1"/>
    <property type="molecule type" value="Genomic_DNA"/>
</dbReference>
<evidence type="ECO:0000313" key="3">
    <source>
        <dbReference type="EMBL" id="GGH88867.1"/>
    </source>
</evidence>
<keyword evidence="2" id="KW-0812">Transmembrane</keyword>
<gene>
    <name evidence="3" type="ORF">GCM10011495_31130</name>
</gene>
<accession>A0ABQ2AAZ7</accession>
<feature type="coiled-coil region" evidence="1">
    <location>
        <begin position="97"/>
        <end position="131"/>
    </location>
</feature>
<keyword evidence="2" id="KW-1133">Transmembrane helix</keyword>
<evidence type="ECO:0000313" key="4">
    <source>
        <dbReference type="Proteomes" id="UP000637774"/>
    </source>
</evidence>
<protein>
    <submittedName>
        <fullName evidence="3">Uncharacterized protein</fullName>
    </submittedName>
</protein>
<keyword evidence="4" id="KW-1185">Reference proteome</keyword>
<dbReference type="RefSeq" id="WP_188563017.1">
    <property type="nucleotide sequence ID" value="NZ_BMGY01000035.1"/>
</dbReference>
<evidence type="ECO:0000256" key="1">
    <source>
        <dbReference type="SAM" id="Coils"/>
    </source>
</evidence>
<evidence type="ECO:0000256" key="2">
    <source>
        <dbReference type="SAM" id="Phobius"/>
    </source>
</evidence>
<dbReference type="Proteomes" id="UP000637774">
    <property type="component" value="Unassembled WGS sequence"/>
</dbReference>
<name>A0ABQ2AAZ7_9BACT</name>
<keyword evidence="1" id="KW-0175">Coiled coil</keyword>
<keyword evidence="2" id="KW-0472">Membrane</keyword>
<organism evidence="3 4">
    <name type="scientific">Hymenobacter frigidus</name>
    <dbReference type="NCBI Taxonomy" id="1524095"/>
    <lineage>
        <taxon>Bacteria</taxon>
        <taxon>Pseudomonadati</taxon>
        <taxon>Bacteroidota</taxon>
        <taxon>Cytophagia</taxon>
        <taxon>Cytophagales</taxon>
        <taxon>Hymenobacteraceae</taxon>
        <taxon>Hymenobacter</taxon>
    </lineage>
</organism>
<proteinExistence type="predicted"/>